<accession>A0A8T1AKY8</accession>
<reference evidence="2" key="1">
    <citation type="submission" date="2018-10" db="EMBL/GenBank/DDBJ databases">
        <title>Effector identification in a new, highly contiguous assembly of the strawberry crown rot pathogen Phytophthora cactorum.</title>
        <authorList>
            <person name="Armitage A.D."/>
            <person name="Nellist C.F."/>
            <person name="Bates H."/>
            <person name="Vickerstaff R.J."/>
            <person name="Harrison R.J."/>
        </authorList>
    </citation>
    <scope>NUCLEOTIDE SEQUENCE</scope>
    <source>
        <strain evidence="2">4040</strain>
        <strain evidence="3">P421</strain>
    </source>
</reference>
<comment type="caution">
    <text evidence="2">The sequence shown here is derived from an EMBL/GenBank/DDBJ whole genome shotgun (WGS) entry which is preliminary data.</text>
</comment>
<dbReference type="Proteomes" id="UP000760860">
    <property type="component" value="Unassembled WGS sequence"/>
</dbReference>
<evidence type="ECO:0000313" key="4">
    <source>
        <dbReference type="Proteomes" id="UP000736787"/>
    </source>
</evidence>
<dbReference type="EMBL" id="RCMV01002579">
    <property type="protein sequence ID" value="KAG3202204.1"/>
    <property type="molecule type" value="Genomic_DNA"/>
</dbReference>
<dbReference type="Proteomes" id="UP000736787">
    <property type="component" value="Unassembled WGS sequence"/>
</dbReference>
<organism evidence="2 4">
    <name type="scientific">Phytophthora cactorum</name>
    <dbReference type="NCBI Taxonomy" id="29920"/>
    <lineage>
        <taxon>Eukaryota</taxon>
        <taxon>Sar</taxon>
        <taxon>Stramenopiles</taxon>
        <taxon>Oomycota</taxon>
        <taxon>Peronosporomycetes</taxon>
        <taxon>Peronosporales</taxon>
        <taxon>Peronosporaceae</taxon>
        <taxon>Phytophthora</taxon>
    </lineage>
</organism>
<proteinExistence type="predicted"/>
<protein>
    <submittedName>
        <fullName evidence="2">Uncharacterized protein</fullName>
    </submittedName>
</protein>
<evidence type="ECO:0000313" key="3">
    <source>
        <dbReference type="EMBL" id="KAG3202204.1"/>
    </source>
</evidence>
<sequence length="50" mass="5162">MFVLDCSARLRAVLRPPAVGSSTLTDPTPPPVDTNGEIPEKLSASGVAAR</sequence>
<evidence type="ECO:0000256" key="1">
    <source>
        <dbReference type="SAM" id="MobiDB-lite"/>
    </source>
</evidence>
<feature type="region of interest" description="Disordered" evidence="1">
    <location>
        <begin position="16"/>
        <end position="50"/>
    </location>
</feature>
<evidence type="ECO:0000313" key="2">
    <source>
        <dbReference type="EMBL" id="KAG2881670.1"/>
    </source>
</evidence>
<dbReference type="AlphaFoldDB" id="A0A8T1AKY8"/>
<name>A0A8T1AKY8_9STRA</name>
<dbReference type="EMBL" id="RCMK01002407">
    <property type="protein sequence ID" value="KAG2881670.1"/>
    <property type="molecule type" value="Genomic_DNA"/>
</dbReference>
<gene>
    <name evidence="2" type="ORF">PC117_g26352</name>
    <name evidence="3" type="ORF">PC129_g23316</name>
</gene>